<name>A0A8E6B238_9BACT</name>
<dbReference type="RefSeq" id="WP_213493719.1">
    <property type="nucleotide sequence ID" value="NZ_CP074694.1"/>
</dbReference>
<evidence type="ECO:0000313" key="2">
    <source>
        <dbReference type="EMBL" id="QVL29837.1"/>
    </source>
</evidence>
<gene>
    <name evidence="2" type="ORF">KIH39_13245</name>
</gene>
<accession>A0A8E6B238</accession>
<organism evidence="2 3">
    <name type="scientific">Telmatocola sphagniphila</name>
    <dbReference type="NCBI Taxonomy" id="1123043"/>
    <lineage>
        <taxon>Bacteria</taxon>
        <taxon>Pseudomonadati</taxon>
        <taxon>Planctomycetota</taxon>
        <taxon>Planctomycetia</taxon>
        <taxon>Gemmatales</taxon>
        <taxon>Gemmataceae</taxon>
    </lineage>
</organism>
<protein>
    <recommendedName>
        <fullName evidence="4">Esterase</fullName>
    </recommendedName>
</protein>
<keyword evidence="1" id="KW-0732">Signal</keyword>
<evidence type="ECO:0000313" key="3">
    <source>
        <dbReference type="Proteomes" id="UP000676194"/>
    </source>
</evidence>
<dbReference type="PANTHER" id="PTHR48098:SF3">
    <property type="entry name" value="IRON(III) ENTEROBACTIN ESTERASE"/>
    <property type="match status" value="1"/>
</dbReference>
<dbReference type="AlphaFoldDB" id="A0A8E6B238"/>
<dbReference type="InterPro" id="IPR050583">
    <property type="entry name" value="Mycobacterial_A85_antigen"/>
</dbReference>
<sequence length="492" mass="54737">MRWMAFLLALVPANINAGEVKFEVSMKAGLIAKPTDGRIMVVMASGKNPMPIRGIGETGLDAPVFIGKDALAFTAGKSITLGSECPIFPIESLSRLPKGRYTIQAVFHHNLELNLPTAEGNVYSMPKEIDIDPVAGANIPIELSQVVPVDAPQESERIKYVKIKSAALSKFHGRDMYLRAGVCLPPDFDKNPQKKYPLLVTIGGYGTRYTAIQRYSRASIPMLILHVDGAGPYGDPYYVDSDCNGPYGKALTEELIPYVEKMFQGIGAGYARFTTGASTGGWVSLALQIEYPDLFNGCWSFAPDPVDFRAFELINIYQDENAYINKHGFERPAKRELNGETSYTVRHECQMEVVMGRNDSWWRSGKDWCAWNATFGPRGADGQPKPLWDGKTGKIDKSVLQAWKKNELNTILTEGWPTKHARWGGKIHVYVGDADDYFLNNAVKYMEASTKKFNPPFDGVIVTGPYQGHGFHPISNAEMIRQMIDRFEKSKK</sequence>
<dbReference type="PANTHER" id="PTHR48098">
    <property type="entry name" value="ENTEROCHELIN ESTERASE-RELATED"/>
    <property type="match status" value="1"/>
</dbReference>
<dbReference type="SUPFAM" id="SSF53474">
    <property type="entry name" value="alpha/beta-Hydrolases"/>
    <property type="match status" value="1"/>
</dbReference>
<dbReference type="KEGG" id="tsph:KIH39_13245"/>
<dbReference type="EMBL" id="CP074694">
    <property type="protein sequence ID" value="QVL29837.1"/>
    <property type="molecule type" value="Genomic_DNA"/>
</dbReference>
<feature type="signal peptide" evidence="1">
    <location>
        <begin position="1"/>
        <end position="17"/>
    </location>
</feature>
<reference evidence="2" key="1">
    <citation type="submission" date="2021-05" db="EMBL/GenBank/DDBJ databases">
        <title>Complete genome sequence of the cellulolytic planctomycete Telmatocola sphagniphila SP2T and characterization of the first cellulase from planctomycetes.</title>
        <authorList>
            <person name="Rakitin A.L."/>
            <person name="Beletsky A.V."/>
            <person name="Naumoff D.G."/>
            <person name="Kulichevskaya I.S."/>
            <person name="Mardanov A.V."/>
            <person name="Ravin N.V."/>
            <person name="Dedysh S.N."/>
        </authorList>
    </citation>
    <scope>NUCLEOTIDE SEQUENCE</scope>
    <source>
        <strain evidence="2">SP2T</strain>
    </source>
</reference>
<dbReference type="InterPro" id="IPR029058">
    <property type="entry name" value="AB_hydrolase_fold"/>
</dbReference>
<proteinExistence type="predicted"/>
<dbReference type="Proteomes" id="UP000676194">
    <property type="component" value="Chromosome"/>
</dbReference>
<keyword evidence="3" id="KW-1185">Reference proteome</keyword>
<dbReference type="InterPro" id="IPR000801">
    <property type="entry name" value="Esterase-like"/>
</dbReference>
<evidence type="ECO:0000256" key="1">
    <source>
        <dbReference type="SAM" id="SignalP"/>
    </source>
</evidence>
<feature type="chain" id="PRO_5034728889" description="Esterase" evidence="1">
    <location>
        <begin position="18"/>
        <end position="492"/>
    </location>
</feature>
<dbReference type="Pfam" id="PF00756">
    <property type="entry name" value="Esterase"/>
    <property type="match status" value="1"/>
</dbReference>
<dbReference type="Gene3D" id="3.40.50.1820">
    <property type="entry name" value="alpha/beta hydrolase"/>
    <property type="match status" value="1"/>
</dbReference>
<evidence type="ECO:0008006" key="4">
    <source>
        <dbReference type="Google" id="ProtNLM"/>
    </source>
</evidence>